<comment type="caution">
    <text evidence="1">The sequence shown here is derived from an EMBL/GenBank/DDBJ whole genome shotgun (WGS) entry which is preliminary data.</text>
</comment>
<dbReference type="EMBL" id="BMHO01000001">
    <property type="protein sequence ID" value="GGD33091.1"/>
    <property type="molecule type" value="Genomic_DNA"/>
</dbReference>
<protein>
    <submittedName>
        <fullName evidence="1">Uncharacterized protein</fullName>
    </submittedName>
</protein>
<gene>
    <name evidence="1" type="ORF">GCM10010915_11840</name>
</gene>
<organism evidence="1 2">
    <name type="scientific">Microbacterium faecale</name>
    <dbReference type="NCBI Taxonomy" id="1804630"/>
    <lineage>
        <taxon>Bacteria</taxon>
        <taxon>Bacillati</taxon>
        <taxon>Actinomycetota</taxon>
        <taxon>Actinomycetes</taxon>
        <taxon>Micrococcales</taxon>
        <taxon>Microbacteriaceae</taxon>
        <taxon>Microbacterium</taxon>
    </lineage>
</organism>
<proteinExistence type="predicted"/>
<reference evidence="1" key="2">
    <citation type="submission" date="2020-09" db="EMBL/GenBank/DDBJ databases">
        <authorList>
            <person name="Sun Q."/>
            <person name="Zhou Y."/>
        </authorList>
    </citation>
    <scope>NUCLEOTIDE SEQUENCE</scope>
    <source>
        <strain evidence="1">CGMCC 1.15152</strain>
    </source>
</reference>
<reference evidence="1" key="1">
    <citation type="journal article" date="2014" name="Int. J. Syst. Evol. Microbiol.">
        <title>Complete genome sequence of Corynebacterium casei LMG S-19264T (=DSM 44701T), isolated from a smear-ripened cheese.</title>
        <authorList>
            <consortium name="US DOE Joint Genome Institute (JGI-PGF)"/>
            <person name="Walter F."/>
            <person name="Albersmeier A."/>
            <person name="Kalinowski J."/>
            <person name="Ruckert C."/>
        </authorList>
    </citation>
    <scope>NUCLEOTIDE SEQUENCE</scope>
    <source>
        <strain evidence="1">CGMCC 1.15152</strain>
    </source>
</reference>
<dbReference type="AlphaFoldDB" id="A0A917DE78"/>
<keyword evidence="2" id="KW-1185">Reference proteome</keyword>
<evidence type="ECO:0000313" key="1">
    <source>
        <dbReference type="EMBL" id="GGD33091.1"/>
    </source>
</evidence>
<sequence length="136" mass="15271">MADAPEVVLNRALAQLLHDHDLAVYKTTGAIPERGIRLDGVMPTTIDEFTLLTPLRPVADGRANMTYRTQVYTRRLGSPLVARTWAADLRSILDQTEYTPRALGISWTWEFSSMDFDPDSQGRSAVACTYHFSGRR</sequence>
<evidence type="ECO:0000313" key="2">
    <source>
        <dbReference type="Proteomes" id="UP000633205"/>
    </source>
</evidence>
<dbReference type="Proteomes" id="UP000633205">
    <property type="component" value="Unassembled WGS sequence"/>
</dbReference>
<name>A0A917DE78_9MICO</name>
<dbReference type="RefSeq" id="WP_188711357.1">
    <property type="nucleotide sequence ID" value="NZ_BMHO01000001.1"/>
</dbReference>
<accession>A0A917DE78</accession>